<name>A0A835YCQ2_9CHLO</name>
<evidence type="ECO:0000313" key="2">
    <source>
        <dbReference type="EMBL" id="KAG2498411.1"/>
    </source>
</evidence>
<dbReference type="Pfam" id="PF00106">
    <property type="entry name" value="adh_short"/>
    <property type="match status" value="1"/>
</dbReference>
<evidence type="ECO:0000256" key="1">
    <source>
        <dbReference type="ARBA" id="ARBA00023002"/>
    </source>
</evidence>
<dbReference type="Gene3D" id="3.40.50.720">
    <property type="entry name" value="NAD(P)-binding Rossmann-like Domain"/>
    <property type="match status" value="1"/>
</dbReference>
<dbReference type="InterPro" id="IPR002347">
    <property type="entry name" value="SDR_fam"/>
</dbReference>
<dbReference type="PANTHER" id="PTHR43157:SF31">
    <property type="entry name" value="PHOSPHATIDYLINOSITOL-GLYCAN BIOSYNTHESIS CLASS F PROTEIN"/>
    <property type="match status" value="1"/>
</dbReference>
<comment type="caution">
    <text evidence="2">The sequence shown here is derived from an EMBL/GenBank/DDBJ whole genome shotgun (WGS) entry which is preliminary data.</text>
</comment>
<dbReference type="EMBL" id="JAEHOE010000010">
    <property type="protein sequence ID" value="KAG2498411.1"/>
    <property type="molecule type" value="Genomic_DNA"/>
</dbReference>
<protein>
    <submittedName>
        <fullName evidence="2">Uncharacterized protein</fullName>
    </submittedName>
</protein>
<keyword evidence="3" id="KW-1185">Reference proteome</keyword>
<reference evidence="2" key="1">
    <citation type="journal article" date="2020" name="bioRxiv">
        <title>Comparative genomics of Chlamydomonas.</title>
        <authorList>
            <person name="Craig R.J."/>
            <person name="Hasan A.R."/>
            <person name="Ness R.W."/>
            <person name="Keightley P.D."/>
        </authorList>
    </citation>
    <scope>NUCLEOTIDE SEQUENCE</scope>
    <source>
        <strain evidence="2">CCAP 11/70</strain>
    </source>
</reference>
<dbReference type="InterPro" id="IPR036291">
    <property type="entry name" value="NAD(P)-bd_dom_sf"/>
</dbReference>
<organism evidence="2 3">
    <name type="scientific">Edaphochlamys debaryana</name>
    <dbReference type="NCBI Taxonomy" id="47281"/>
    <lineage>
        <taxon>Eukaryota</taxon>
        <taxon>Viridiplantae</taxon>
        <taxon>Chlorophyta</taxon>
        <taxon>core chlorophytes</taxon>
        <taxon>Chlorophyceae</taxon>
        <taxon>CS clade</taxon>
        <taxon>Chlamydomonadales</taxon>
        <taxon>Chlamydomonadales incertae sedis</taxon>
        <taxon>Edaphochlamys</taxon>
    </lineage>
</organism>
<dbReference type="AlphaFoldDB" id="A0A835YCQ2"/>
<dbReference type="SUPFAM" id="SSF51735">
    <property type="entry name" value="NAD(P)-binding Rossmann-fold domains"/>
    <property type="match status" value="1"/>
</dbReference>
<proteinExistence type="predicted"/>
<gene>
    <name evidence="2" type="ORF">HYH03_003670</name>
</gene>
<keyword evidence="1" id="KW-0560">Oxidoreductase</keyword>
<dbReference type="CDD" id="cd05327">
    <property type="entry name" value="retinol-DH_like_SDR_c_like"/>
    <property type="match status" value="1"/>
</dbReference>
<sequence>MSRKLGRYSTAEQALQGVDVKGKVAVVTGGTAGIGVETCKALAKAGARVYLCARSEPAAREVIKLIKSEGGADVHFQHLDLCDLASVTAAAEALLAAEPGGVHMLILNAGVMACPLTRTQDGLELQTGANHVAHFHFTSLLLPALKAHGGPARVVSVASSAHSFGTNVLDDLNWEKRKYGPWIAYGQSKLANVLFAKELARRLEGTPVKAFSLHPGIIFTQLQRHQPWPAFLGIRLLWPFSKRPDQGAATSVYAATAPELEGCSGAYLADCKVSKPSALGQDAALATGMWGATEALLQRALAGELKRLAPAPALAAAAAEAKAVEATAAEGRAGEVKAAKPTAQTVGVA</sequence>
<dbReference type="PANTHER" id="PTHR43157">
    <property type="entry name" value="PHOSPHATIDYLINOSITOL-GLYCAN BIOSYNTHESIS CLASS F PROTEIN-RELATED"/>
    <property type="match status" value="1"/>
</dbReference>
<dbReference type="OrthoDB" id="191139at2759"/>
<evidence type="ECO:0000313" key="3">
    <source>
        <dbReference type="Proteomes" id="UP000612055"/>
    </source>
</evidence>
<dbReference type="Proteomes" id="UP000612055">
    <property type="component" value="Unassembled WGS sequence"/>
</dbReference>
<accession>A0A835YCQ2</accession>
<dbReference type="GO" id="GO:0016491">
    <property type="term" value="F:oxidoreductase activity"/>
    <property type="evidence" value="ECO:0007669"/>
    <property type="project" value="UniProtKB-KW"/>
</dbReference>
<dbReference type="PRINTS" id="PR00081">
    <property type="entry name" value="GDHRDH"/>
</dbReference>